<gene>
    <name evidence="3" type="ORF">N7452_009312</name>
</gene>
<evidence type="ECO:0000313" key="3">
    <source>
        <dbReference type="EMBL" id="KAJ5328922.1"/>
    </source>
</evidence>
<sequence length="221" mass="24267">MTGKEEIGEPSGPSTPHKSPEIEPAAHEFDPKKAYQIAPDGDIILYTPGKSPSPFGPPEPVQSVSFLVSSAHLKLSSKYFNTLLSDRWSGARDPTAGGLIAIEVNDCKSHILHMILDIIHGHTRKVPRQITLDRLAEFTVAIDFFQCVEVVELVAQMWIETLRPQVPSRWSAMIPTWIMISSVFNNAEILSQVSKIAAEEGTGPLQTNGLPIPGFVKRMST</sequence>
<reference evidence="3" key="2">
    <citation type="journal article" date="2023" name="IMA Fungus">
        <title>Comparative genomic study of the Penicillium genus elucidates a diverse pangenome and 15 lateral gene transfer events.</title>
        <authorList>
            <person name="Petersen C."/>
            <person name="Sorensen T."/>
            <person name="Nielsen M.R."/>
            <person name="Sondergaard T.E."/>
            <person name="Sorensen J.L."/>
            <person name="Fitzpatrick D.A."/>
            <person name="Frisvad J.C."/>
            <person name="Nielsen K.L."/>
        </authorList>
    </citation>
    <scope>NUCLEOTIDE SEQUENCE</scope>
    <source>
        <strain evidence="3">IBT 35673</strain>
    </source>
</reference>
<dbReference type="SUPFAM" id="SSF54695">
    <property type="entry name" value="POZ domain"/>
    <property type="match status" value="1"/>
</dbReference>
<dbReference type="Pfam" id="PF00651">
    <property type="entry name" value="BTB"/>
    <property type="match status" value="1"/>
</dbReference>
<evidence type="ECO:0000313" key="4">
    <source>
        <dbReference type="Proteomes" id="UP001147695"/>
    </source>
</evidence>
<feature type="region of interest" description="Disordered" evidence="1">
    <location>
        <begin position="1"/>
        <end position="31"/>
    </location>
</feature>
<dbReference type="InterPro" id="IPR011333">
    <property type="entry name" value="SKP1/BTB/POZ_sf"/>
</dbReference>
<name>A0A9W9U9Z2_PENBR</name>
<feature type="domain" description="BTB" evidence="2">
    <location>
        <begin position="64"/>
        <end position="160"/>
    </location>
</feature>
<dbReference type="EMBL" id="JAPZBQ010000005">
    <property type="protein sequence ID" value="KAJ5328922.1"/>
    <property type="molecule type" value="Genomic_DNA"/>
</dbReference>
<comment type="caution">
    <text evidence="3">The sequence shown here is derived from an EMBL/GenBank/DDBJ whole genome shotgun (WGS) entry which is preliminary data.</text>
</comment>
<dbReference type="Gene3D" id="3.30.710.10">
    <property type="entry name" value="Potassium Channel Kv1.1, Chain A"/>
    <property type="match status" value="1"/>
</dbReference>
<proteinExistence type="predicted"/>
<evidence type="ECO:0000256" key="1">
    <source>
        <dbReference type="SAM" id="MobiDB-lite"/>
    </source>
</evidence>
<reference evidence="3" key="1">
    <citation type="submission" date="2022-12" db="EMBL/GenBank/DDBJ databases">
        <authorList>
            <person name="Petersen C."/>
        </authorList>
    </citation>
    <scope>NUCLEOTIDE SEQUENCE</scope>
    <source>
        <strain evidence="3">IBT 35673</strain>
    </source>
</reference>
<evidence type="ECO:0000259" key="2">
    <source>
        <dbReference type="Pfam" id="PF00651"/>
    </source>
</evidence>
<dbReference type="AlphaFoldDB" id="A0A9W9U9Z2"/>
<dbReference type="Proteomes" id="UP001147695">
    <property type="component" value="Unassembled WGS sequence"/>
</dbReference>
<dbReference type="InterPro" id="IPR000210">
    <property type="entry name" value="BTB/POZ_dom"/>
</dbReference>
<accession>A0A9W9U9Z2</accession>
<protein>
    <recommendedName>
        <fullName evidence="2">BTB domain-containing protein</fullName>
    </recommendedName>
</protein>
<feature type="compositionally biased region" description="Basic and acidic residues" evidence="1">
    <location>
        <begin position="18"/>
        <end position="31"/>
    </location>
</feature>
<organism evidence="3 4">
    <name type="scientific">Penicillium brevicompactum</name>
    <dbReference type="NCBI Taxonomy" id="5074"/>
    <lineage>
        <taxon>Eukaryota</taxon>
        <taxon>Fungi</taxon>
        <taxon>Dikarya</taxon>
        <taxon>Ascomycota</taxon>
        <taxon>Pezizomycotina</taxon>
        <taxon>Eurotiomycetes</taxon>
        <taxon>Eurotiomycetidae</taxon>
        <taxon>Eurotiales</taxon>
        <taxon>Aspergillaceae</taxon>
        <taxon>Penicillium</taxon>
    </lineage>
</organism>